<dbReference type="PANTHER" id="PTHR47932:SF44">
    <property type="entry name" value="MIOREX COMPLEX COMPONENT 1"/>
    <property type="match status" value="1"/>
</dbReference>
<evidence type="ECO:0000313" key="4">
    <source>
        <dbReference type="EMBL" id="GIL95661.1"/>
    </source>
</evidence>
<dbReference type="EMBL" id="BNCQ01000002">
    <property type="protein sequence ID" value="GIL95661.1"/>
    <property type="molecule type" value="Genomic_DNA"/>
</dbReference>
<dbReference type="NCBIfam" id="TIGR00756">
    <property type="entry name" value="PPR"/>
    <property type="match status" value="2"/>
</dbReference>
<dbReference type="PROSITE" id="PS51375">
    <property type="entry name" value="PPR"/>
    <property type="match status" value="2"/>
</dbReference>
<proteinExistence type="predicted"/>
<feature type="region of interest" description="Disordered" evidence="3">
    <location>
        <begin position="98"/>
        <end position="137"/>
    </location>
</feature>
<comment type="caution">
    <text evidence="4">The sequence shown here is derived from an EMBL/GenBank/DDBJ whole genome shotgun (WGS) entry which is preliminary data.</text>
</comment>
<sequence>GEGAGPAAPAGGAATYLELWDRRAGARAGSFPNVVIRSPASMSPAAASLQHHPQHQHPQTPTSSGHSPASASAGGATANTSLWSAASGSLSELSAGAFPEAQSPAGPVPRTSSASAGSQMSYGPSSASPHPGQRGLLRTSSLNTKKSAPNRVCCNALLAAYARATPTQWQRAIRLLELMWQIGGELCPDIVSYNTVIKACGNAGQVELGFKVYALMRRRGIEPTVATYGTLVCIAADAGASARVIEVWGWLRTSGLEVHVTCANAYLSALIKQGEWESAVSFFRSLLRPGGPCRPNTITFNTLMAGYLERRQPEQVLALFQELQGGCGLAPSVTSYNHLVSAYGMLQRWEDAFNVVAFVCRPDSTVRPNVAMFANLFAELKETAEAAAASATSGDSSATAAAATTLLGLSRYMHDLRALLKMYPHLHPDTACHRAMIGAFAAVGEVDICVELFNVLLLMAVHPPPTPPTPPTPTSTSVVAASGGGTAGASTNSFQAQIKQSGKSGDAGGPDSQQQQQQQQSQSGVGLGHRGDGSPLGEVYGAAPGVEGQKLQRQPPPPVGLTGAVDAVVASQVLGAICMHRAWDKAVQLLKVLQEHGPQLGAPVLRTVLEAMAMDRVWTAVYSVLQTLCRSGSGSSVLEELVVSFKEGGCTELLFLALLAAKDEAGAWAEAVSMFSWLQQVSGRNTTTTTTQQQQQLVVNAGELVRSPDLYRIMYEVLVIRGGVEGLRHAIRLCREAHEEGILNWYNRPEAQASAAASAGGAPSVAVVLEGYSRIETIVTLLSWLLEVQRAAASNILLPGPWVDILTPDSGEAGTSPGATVLDGDHVRPAIFSVLEGGIGTLLGVTKDSRPEHRALFPLLRAVRAYPGSTPTHPGIIRIQTESIYEAMKPEPAEQEE</sequence>
<dbReference type="Pfam" id="PF01535">
    <property type="entry name" value="PPR"/>
    <property type="match status" value="1"/>
</dbReference>
<keyword evidence="1" id="KW-0677">Repeat</keyword>
<protein>
    <recommendedName>
        <fullName evidence="6">Pentacotripeptide-repeat region of PRORP domain-containing protein</fullName>
    </recommendedName>
</protein>
<dbReference type="InterPro" id="IPR011990">
    <property type="entry name" value="TPR-like_helical_dom_sf"/>
</dbReference>
<dbReference type="AlphaFoldDB" id="A0A8J4FZK6"/>
<feature type="compositionally biased region" description="Polar residues" evidence="3">
    <location>
        <begin position="492"/>
        <end position="503"/>
    </location>
</feature>
<feature type="compositionally biased region" description="Polar residues" evidence="3">
    <location>
        <begin position="110"/>
        <end position="128"/>
    </location>
</feature>
<dbReference type="InterPro" id="IPR002885">
    <property type="entry name" value="PPR_rpt"/>
</dbReference>
<feature type="region of interest" description="Disordered" evidence="3">
    <location>
        <begin position="43"/>
        <end position="76"/>
    </location>
</feature>
<evidence type="ECO:0008006" key="6">
    <source>
        <dbReference type="Google" id="ProtNLM"/>
    </source>
</evidence>
<evidence type="ECO:0000256" key="2">
    <source>
        <dbReference type="PROSITE-ProRule" id="PRU00708"/>
    </source>
</evidence>
<feature type="repeat" description="PPR" evidence="2">
    <location>
        <begin position="189"/>
        <end position="223"/>
    </location>
</feature>
<name>A0A8J4FZK6_9CHLO</name>
<gene>
    <name evidence="4" type="ORF">Vretimale_1639</name>
</gene>
<organism evidence="4 5">
    <name type="scientific">Volvox reticuliferus</name>
    <dbReference type="NCBI Taxonomy" id="1737510"/>
    <lineage>
        <taxon>Eukaryota</taxon>
        <taxon>Viridiplantae</taxon>
        <taxon>Chlorophyta</taxon>
        <taxon>core chlorophytes</taxon>
        <taxon>Chlorophyceae</taxon>
        <taxon>CS clade</taxon>
        <taxon>Chlamydomonadales</taxon>
        <taxon>Volvocaceae</taxon>
        <taxon>Volvox</taxon>
    </lineage>
</organism>
<dbReference type="GO" id="GO:0003729">
    <property type="term" value="F:mRNA binding"/>
    <property type="evidence" value="ECO:0007669"/>
    <property type="project" value="TreeGrafter"/>
</dbReference>
<dbReference type="Pfam" id="PF13041">
    <property type="entry name" value="PPR_2"/>
    <property type="match status" value="1"/>
</dbReference>
<evidence type="ECO:0000313" key="5">
    <source>
        <dbReference type="Proteomes" id="UP000722791"/>
    </source>
</evidence>
<feature type="compositionally biased region" description="Low complexity" evidence="3">
    <location>
        <begin position="512"/>
        <end position="523"/>
    </location>
</feature>
<feature type="non-terminal residue" evidence="4">
    <location>
        <position position="897"/>
    </location>
</feature>
<feature type="repeat" description="PPR" evidence="2">
    <location>
        <begin position="296"/>
        <end position="331"/>
    </location>
</feature>
<evidence type="ECO:0000256" key="1">
    <source>
        <dbReference type="ARBA" id="ARBA00022737"/>
    </source>
</evidence>
<dbReference type="PANTHER" id="PTHR47932">
    <property type="entry name" value="ATPASE EXPRESSION PROTEIN 3"/>
    <property type="match status" value="1"/>
</dbReference>
<accession>A0A8J4FZK6</accession>
<evidence type="ECO:0000256" key="3">
    <source>
        <dbReference type="SAM" id="MobiDB-lite"/>
    </source>
</evidence>
<dbReference type="Gene3D" id="1.25.40.10">
    <property type="entry name" value="Tetratricopeptide repeat domain"/>
    <property type="match status" value="3"/>
</dbReference>
<dbReference type="Proteomes" id="UP000722791">
    <property type="component" value="Unassembled WGS sequence"/>
</dbReference>
<feature type="region of interest" description="Disordered" evidence="3">
    <location>
        <begin position="466"/>
        <end position="542"/>
    </location>
</feature>
<reference evidence="4" key="1">
    <citation type="journal article" date="2021" name="Proc. Natl. Acad. Sci. U.S.A.">
        <title>Three genomes in the algal genus Volvox reveal the fate of a haploid sex-determining region after a transition to homothallism.</title>
        <authorList>
            <person name="Yamamoto K."/>
            <person name="Hamaji T."/>
            <person name="Kawai-Toyooka H."/>
            <person name="Matsuzaki R."/>
            <person name="Takahashi F."/>
            <person name="Nishimura Y."/>
            <person name="Kawachi M."/>
            <person name="Noguchi H."/>
            <person name="Minakuchi Y."/>
            <person name="Umen J.G."/>
            <person name="Toyoda A."/>
            <person name="Nozaki H."/>
        </authorList>
    </citation>
    <scope>NUCLEOTIDE SEQUENCE</scope>
    <source>
        <strain evidence="4">NIES-3785</strain>
    </source>
</reference>